<dbReference type="AlphaFoldDB" id="A0A249MZH4"/>
<name>A0A249MZH4_SPHXE</name>
<reference evidence="1 2" key="1">
    <citation type="submission" date="2017-08" db="EMBL/GenBank/DDBJ databases">
        <title>Whole Genome Sequence of Sphingobium hydrophobicum C1: Insights into Adaption to the Electronic-waste Contaminated Sediment.</title>
        <authorList>
            <person name="Song D."/>
            <person name="Chen X."/>
            <person name="Xu M."/>
        </authorList>
    </citation>
    <scope>NUCLEOTIDE SEQUENCE [LARGE SCALE GENOMIC DNA]</scope>
    <source>
        <strain evidence="1 2">C1</strain>
        <plasmid evidence="1 2">p1</plasmid>
    </source>
</reference>
<protein>
    <submittedName>
        <fullName evidence="1">Uncharacterized protein</fullName>
    </submittedName>
</protein>
<accession>A0A249MZH4</accession>
<dbReference type="RefSeq" id="WP_095687480.1">
    <property type="nucleotide sequence ID" value="NZ_CP022747.1"/>
</dbReference>
<gene>
    <name evidence="1" type="ORF">CJD35_19355</name>
</gene>
<evidence type="ECO:0000313" key="1">
    <source>
        <dbReference type="EMBL" id="ASY46625.1"/>
    </source>
</evidence>
<dbReference type="EMBL" id="CP022747">
    <property type="protein sequence ID" value="ASY46625.1"/>
    <property type="molecule type" value="Genomic_DNA"/>
</dbReference>
<dbReference type="KEGG" id="shyd:CJD35_19355"/>
<evidence type="ECO:0000313" key="2">
    <source>
        <dbReference type="Proteomes" id="UP000217141"/>
    </source>
</evidence>
<proteinExistence type="predicted"/>
<geneLocation type="plasmid" evidence="1 2">
    <name>p1</name>
</geneLocation>
<organism evidence="1 2">
    <name type="scientific">Sphingobium xenophagum</name>
    <dbReference type="NCBI Taxonomy" id="121428"/>
    <lineage>
        <taxon>Bacteria</taxon>
        <taxon>Pseudomonadati</taxon>
        <taxon>Pseudomonadota</taxon>
        <taxon>Alphaproteobacteria</taxon>
        <taxon>Sphingomonadales</taxon>
        <taxon>Sphingomonadaceae</taxon>
        <taxon>Sphingobium</taxon>
    </lineage>
</organism>
<sequence length="103" mass="11272">MVLFYVALKERRKVQLHARYILATALPLVEPIIERLLGHLAPPFTSFDPAHFAWTVRAAELGGLVAAACLYATATRYGRPFFIVGMAMVAQAVLVETLGESSV</sequence>
<keyword evidence="1" id="KW-0614">Plasmid</keyword>
<dbReference type="Proteomes" id="UP000217141">
    <property type="component" value="Plasmid p1"/>
</dbReference>